<feature type="compositionally biased region" description="Basic residues" evidence="1">
    <location>
        <begin position="407"/>
        <end position="426"/>
    </location>
</feature>
<dbReference type="Proteomes" id="UP000710432">
    <property type="component" value="Unassembled WGS sequence"/>
</dbReference>
<comment type="caution">
    <text evidence="3">The sequence shown here is derived from an EMBL/GenBank/DDBJ whole genome shotgun (WGS) entry which is preliminary data.</text>
</comment>
<evidence type="ECO:0000256" key="1">
    <source>
        <dbReference type="SAM" id="MobiDB-lite"/>
    </source>
</evidence>
<feature type="region of interest" description="Disordered" evidence="1">
    <location>
        <begin position="546"/>
        <end position="575"/>
    </location>
</feature>
<feature type="region of interest" description="Disordered" evidence="1">
    <location>
        <begin position="723"/>
        <end position="760"/>
    </location>
</feature>
<feature type="compositionally biased region" description="Basic and acidic residues" evidence="1">
    <location>
        <begin position="888"/>
        <end position="897"/>
    </location>
</feature>
<reference evidence="3" key="1">
    <citation type="submission" date="2020-03" db="EMBL/GenBank/DDBJ databases">
        <title>Studies in the Genomics of Life Span.</title>
        <authorList>
            <person name="Glass D."/>
        </authorList>
    </citation>
    <scope>NUCLEOTIDE SEQUENCE</scope>
    <source>
        <strain evidence="3">LTLLF</strain>
        <tissue evidence="3">Muscle</tissue>
    </source>
</reference>
<protein>
    <submittedName>
        <fullName evidence="3">Storkhead-box protein 1</fullName>
    </submittedName>
</protein>
<feature type="region of interest" description="Disordered" evidence="1">
    <location>
        <begin position="504"/>
        <end position="528"/>
    </location>
</feature>
<organism evidence="3 4">
    <name type="scientific">Microtus ochrogaster</name>
    <name type="common">Prairie vole</name>
    <dbReference type="NCBI Taxonomy" id="79684"/>
    <lineage>
        <taxon>Eukaryota</taxon>
        <taxon>Metazoa</taxon>
        <taxon>Chordata</taxon>
        <taxon>Craniata</taxon>
        <taxon>Vertebrata</taxon>
        <taxon>Euteleostomi</taxon>
        <taxon>Mammalia</taxon>
        <taxon>Eutheria</taxon>
        <taxon>Euarchontoglires</taxon>
        <taxon>Glires</taxon>
        <taxon>Rodentia</taxon>
        <taxon>Myomorpha</taxon>
        <taxon>Muroidea</taxon>
        <taxon>Cricetidae</taxon>
        <taxon>Arvicolinae</taxon>
        <taxon>Microtus</taxon>
    </lineage>
</organism>
<dbReference type="Pfam" id="PF10264">
    <property type="entry name" value="WHD_Storkhead"/>
    <property type="match status" value="1"/>
</dbReference>
<name>A0A8J6GTK7_MICOH</name>
<accession>A0A8J6GTK7</accession>
<dbReference type="GO" id="GO:0006357">
    <property type="term" value="P:regulation of transcription by RNA polymerase II"/>
    <property type="evidence" value="ECO:0007669"/>
    <property type="project" value="InterPro"/>
</dbReference>
<feature type="region of interest" description="Disordered" evidence="1">
    <location>
        <begin position="385"/>
        <end position="470"/>
    </location>
</feature>
<dbReference type="GO" id="GO:0000977">
    <property type="term" value="F:RNA polymerase II transcription regulatory region sequence-specific DNA binding"/>
    <property type="evidence" value="ECO:0007669"/>
    <property type="project" value="TreeGrafter"/>
</dbReference>
<evidence type="ECO:0000259" key="2">
    <source>
        <dbReference type="Pfam" id="PF10264"/>
    </source>
</evidence>
<proteinExistence type="predicted"/>
<feature type="domain" description="Winged helix Storkhead-box1" evidence="2">
    <location>
        <begin position="108"/>
        <end position="185"/>
    </location>
</feature>
<dbReference type="InterPro" id="IPR019391">
    <property type="entry name" value="Storkhead-box_WHD"/>
</dbReference>
<sequence>MARPVQLAPGSLALVLSPREAGQATEKRGGRALFRAFRRANARCFWNERLAHAASRLAFLGWLQRRVLLVRAPQPCVQVLRDAWRRRALRSPRGFRITAVGDVFPVQMSPIAQCRFVPLAEVLCCTIADMNAAQVAVTRESLLEHLRHYPGIVAPSPDILHSTLGALIQERKIYYTAEGYFIVTPNTYFVTKTAKQGNKRALLSDEGCSEPTSVTYLVSVDCCAELAQENEAPVSHCPSCQCFLDTSIQDSKDPLSAEELTRKNQEGLEKPTPLSKNQVLSASEDTHICMSPKPLPFTKDKGKKFGFGFLWRSLSRREKPKIEYHSFSAQFPPKEWPVRDEDSSNNIPRDVEHAIIKRINPVLTVDNLIKHTVLMQKYEEQKKYNSQGTSTDVPPARHKCSKEGIRKRQGRFAKPHRRGSSHRGRQRAWSQADELEPGLEKHPKVSEAQPATRMKSPSKEIQQLHDGNPAMSGAHLIYKKQISNPFQGMCLRGHSVSKGHSVLKSHHLKPSPVRPEKKSFPRAGSSGPLGVFDARAKGPFAEQCCDNPETETKQEVKAPVHPVSDSSGGSGNYPRHPRCCSFRESLLRGGVYDGESKVIPEILRKSYSDCDMFLGTKETHQVLPSWDSVFCLYPSVDKTVHQFQTLGLLDCPVGANHLRARERQDGDSEELTRKAFVPGAKIVNLENEGFSDSEQDKVALNQSDTGVDDGACSSLYLDDDFSETDDDSRHTLPGHTSVGGGGRNHLGRPTVTGRSLTESDSTVDRFEPLALEGHWYKAGLFANSGDGSNPHFTVSPGLNSGTPFSFNYKRETTAACVQAPAAARGSLLKFSTVRKTSCGAKILQDSPADAGMDPAAWRQSPLNQETKPFPDKSQLLNTSHVPVLTQEPQREHSHLEGTESYSMTGDSGIDSPRPPRSLNDSARPPAEPLDANAPPTAGGGRRAAVSGGEWLDGAWRSGRPRRVLAHGADARRVRPSSLPPVRGLLGPCRACWEGKCSRRGRGNLGILRAAPPAQESFPEIGPCSGAACHLREWAGLAGPLGVFIG</sequence>
<dbReference type="PANTHER" id="PTHR22437">
    <property type="entry name" value="WINGED HELIX DOMAIN-CONTAINING PROTEIN"/>
    <property type="match status" value="1"/>
</dbReference>
<dbReference type="EMBL" id="JAATJU010017966">
    <property type="protein sequence ID" value="KAH0517020.1"/>
    <property type="molecule type" value="Genomic_DNA"/>
</dbReference>
<evidence type="ECO:0000313" key="3">
    <source>
        <dbReference type="EMBL" id="KAH0517020.1"/>
    </source>
</evidence>
<dbReference type="GO" id="GO:0005737">
    <property type="term" value="C:cytoplasm"/>
    <property type="evidence" value="ECO:0007669"/>
    <property type="project" value="TreeGrafter"/>
</dbReference>
<dbReference type="InterPro" id="IPR040126">
    <property type="entry name" value="STOX1/2"/>
</dbReference>
<evidence type="ECO:0000313" key="4">
    <source>
        <dbReference type="Proteomes" id="UP000710432"/>
    </source>
</evidence>
<gene>
    <name evidence="3" type="ORF">LTLLF_122795</name>
</gene>
<dbReference type="AlphaFoldDB" id="A0A8J6GTK7"/>
<dbReference type="GO" id="GO:0005634">
    <property type="term" value="C:nucleus"/>
    <property type="evidence" value="ECO:0007669"/>
    <property type="project" value="TreeGrafter"/>
</dbReference>
<feature type="region of interest" description="Disordered" evidence="1">
    <location>
        <begin position="883"/>
        <end position="945"/>
    </location>
</feature>
<dbReference type="PANTHER" id="PTHR22437:SF1">
    <property type="entry name" value="STORKHEAD-BOX PROTEIN 1"/>
    <property type="match status" value="1"/>
</dbReference>